<dbReference type="RefSeq" id="WP_108177616.1">
    <property type="nucleotide sequence ID" value="NZ_PZZL01000005.1"/>
</dbReference>
<evidence type="ECO:0008006" key="4">
    <source>
        <dbReference type="Google" id="ProtNLM"/>
    </source>
</evidence>
<dbReference type="EMBL" id="PZZL01000005">
    <property type="protein sequence ID" value="PTM54885.1"/>
    <property type="molecule type" value="Genomic_DNA"/>
</dbReference>
<comment type="caution">
    <text evidence="2">The sequence shown here is derived from an EMBL/GenBank/DDBJ whole genome shotgun (WGS) entry which is preliminary data.</text>
</comment>
<keyword evidence="3" id="KW-1185">Reference proteome</keyword>
<gene>
    <name evidence="2" type="ORF">C8P69_10535</name>
</gene>
<protein>
    <recommendedName>
        <fullName evidence="4">Protamine-2 (Modular protein)</fullName>
    </recommendedName>
</protein>
<feature type="signal peptide" evidence="1">
    <location>
        <begin position="1"/>
        <end position="29"/>
    </location>
</feature>
<sequence>MNRRTLLTALAAGVAVSAMPFAFTGEANALPASAPADLTGVREALAPAAAAPQDMQWRRRRWRRRYWGGRPWRRRRCWINRRGFRVCRW</sequence>
<feature type="chain" id="PRO_5015599464" description="Protamine-2 (Modular protein)" evidence="1">
    <location>
        <begin position="30"/>
        <end position="89"/>
    </location>
</feature>
<dbReference type="InterPro" id="IPR006311">
    <property type="entry name" value="TAT_signal"/>
</dbReference>
<keyword evidence="1" id="KW-0732">Signal</keyword>
<proteinExistence type="predicted"/>
<dbReference type="AlphaFoldDB" id="A0A2T4Z298"/>
<dbReference type="Proteomes" id="UP000241808">
    <property type="component" value="Unassembled WGS sequence"/>
</dbReference>
<dbReference type="PROSITE" id="PS51318">
    <property type="entry name" value="TAT"/>
    <property type="match status" value="1"/>
</dbReference>
<evidence type="ECO:0000313" key="2">
    <source>
        <dbReference type="EMBL" id="PTM54885.1"/>
    </source>
</evidence>
<evidence type="ECO:0000313" key="3">
    <source>
        <dbReference type="Proteomes" id="UP000241808"/>
    </source>
</evidence>
<reference evidence="2 3" key="1">
    <citation type="submission" date="2018-04" db="EMBL/GenBank/DDBJ databases">
        <title>Genomic Encyclopedia of Archaeal and Bacterial Type Strains, Phase II (KMG-II): from individual species to whole genera.</title>
        <authorList>
            <person name="Goeker M."/>
        </authorList>
    </citation>
    <scope>NUCLEOTIDE SEQUENCE [LARGE SCALE GENOMIC DNA]</scope>
    <source>
        <strain evidence="2 3">DSM 25521</strain>
    </source>
</reference>
<name>A0A2T4Z298_9HYPH</name>
<accession>A0A2T4Z298</accession>
<evidence type="ECO:0000256" key="1">
    <source>
        <dbReference type="SAM" id="SignalP"/>
    </source>
</evidence>
<organism evidence="2 3">
    <name type="scientific">Phreatobacter oligotrophus</name>
    <dbReference type="NCBI Taxonomy" id="1122261"/>
    <lineage>
        <taxon>Bacteria</taxon>
        <taxon>Pseudomonadati</taxon>
        <taxon>Pseudomonadota</taxon>
        <taxon>Alphaproteobacteria</taxon>
        <taxon>Hyphomicrobiales</taxon>
        <taxon>Phreatobacteraceae</taxon>
        <taxon>Phreatobacter</taxon>
    </lineage>
</organism>